<proteinExistence type="predicted"/>
<gene>
    <name evidence="2" type="ORF">DCC35_18865</name>
</gene>
<dbReference type="Proteomes" id="UP000298616">
    <property type="component" value="Chromosome"/>
</dbReference>
<name>A0A4D7K7F3_9BACT</name>
<accession>A0A4D7K7F3</accession>
<evidence type="ECO:0000256" key="1">
    <source>
        <dbReference type="SAM" id="Phobius"/>
    </source>
</evidence>
<reference evidence="2 3" key="1">
    <citation type="submission" date="2018-04" db="EMBL/GenBank/DDBJ databases">
        <title>Complete genome uncultured novel isolate.</title>
        <authorList>
            <person name="Merlino G."/>
        </authorList>
    </citation>
    <scope>NUCLEOTIDE SEQUENCE [LARGE SCALE GENOMIC DNA]</scope>
    <source>
        <strain evidence="3">R1DC9</strain>
    </source>
</reference>
<keyword evidence="2" id="KW-0808">Transferase</keyword>
<feature type="transmembrane region" description="Helical" evidence="1">
    <location>
        <begin position="12"/>
        <end position="35"/>
    </location>
</feature>
<feature type="transmembrane region" description="Helical" evidence="1">
    <location>
        <begin position="371"/>
        <end position="389"/>
    </location>
</feature>
<dbReference type="GO" id="GO:0016740">
    <property type="term" value="F:transferase activity"/>
    <property type="evidence" value="ECO:0007669"/>
    <property type="project" value="UniProtKB-KW"/>
</dbReference>
<dbReference type="KEGG" id="fpf:DCC35_18865"/>
<dbReference type="AlphaFoldDB" id="A0A4D7K7F3"/>
<keyword evidence="1" id="KW-1133">Transmembrane helix</keyword>
<keyword evidence="3" id="KW-1185">Reference proteome</keyword>
<dbReference type="OrthoDB" id="9788724at2"/>
<feature type="transmembrane region" description="Helical" evidence="1">
    <location>
        <begin position="320"/>
        <end position="342"/>
    </location>
</feature>
<feature type="transmembrane region" description="Helical" evidence="1">
    <location>
        <begin position="284"/>
        <end position="308"/>
    </location>
</feature>
<evidence type="ECO:0000313" key="3">
    <source>
        <dbReference type="Proteomes" id="UP000298616"/>
    </source>
</evidence>
<feature type="transmembrane region" description="Helical" evidence="1">
    <location>
        <begin position="227"/>
        <end position="247"/>
    </location>
</feature>
<dbReference type="PANTHER" id="PTHR31061">
    <property type="entry name" value="LD22376P"/>
    <property type="match status" value="1"/>
</dbReference>
<dbReference type="EMBL" id="CP028923">
    <property type="protein sequence ID" value="QCK16644.1"/>
    <property type="molecule type" value="Genomic_DNA"/>
</dbReference>
<keyword evidence="1" id="KW-0472">Membrane</keyword>
<feature type="transmembrane region" description="Helical" evidence="1">
    <location>
        <begin position="55"/>
        <end position="72"/>
    </location>
</feature>
<organism evidence="2 3">
    <name type="scientific">Mangrovivirga cuniculi</name>
    <dbReference type="NCBI Taxonomy" id="2715131"/>
    <lineage>
        <taxon>Bacteria</taxon>
        <taxon>Pseudomonadati</taxon>
        <taxon>Bacteroidota</taxon>
        <taxon>Cytophagia</taxon>
        <taxon>Cytophagales</taxon>
        <taxon>Mangrovivirgaceae</taxon>
        <taxon>Mangrovivirga</taxon>
    </lineage>
</organism>
<keyword evidence="1" id="KW-0812">Transmembrane</keyword>
<feature type="transmembrane region" description="Helical" evidence="1">
    <location>
        <begin position="259"/>
        <end position="278"/>
    </location>
</feature>
<feature type="transmembrane region" description="Helical" evidence="1">
    <location>
        <begin position="117"/>
        <end position="133"/>
    </location>
</feature>
<dbReference type="RefSeq" id="WP_137092235.1">
    <property type="nucleotide sequence ID" value="NZ_CP028923.1"/>
</dbReference>
<protein>
    <submittedName>
        <fullName evidence="2">Heparan-alpha-glucosaminide N-acetyltransferase</fullName>
    </submittedName>
</protein>
<sequence>MNYSNIRKRQRLISLDVFRGLTIMAMIIVNSPGSWSYMYPPLQHANWHGLTPTDLIFPFFLFIVGFSISLSLEKPIAITDKSIYKKIILRALKIFIVGLFLWLMFNPTLKELRWPGVLQRISVCFLITAVLYLNLGNKSLILISLMVLLGYSFILHFIPVPIDETIQQAIKTNQIPRAGGYTPVTIDFFSKDYIAPNMQPGINLSAYIDRQVLPGTLYEKSWDPEGLLSTFPAIITTITGAITGRYFKRLISENARTRFLIITGLFLLIAGIILSIYIPLNKHLWTSSFVLVTGGAALLMLAICYFFIDIKGFDKYLYFPRVYGTNAITAYVLSFIFLYIFYREELLGLQLNNVFMDWLHGQRVPLKLSSLIYSFLYLFILFIPLHILYRKKVFIKL</sequence>
<evidence type="ECO:0000313" key="2">
    <source>
        <dbReference type="EMBL" id="QCK16644.1"/>
    </source>
</evidence>
<dbReference type="PANTHER" id="PTHR31061:SF24">
    <property type="entry name" value="LD22376P"/>
    <property type="match status" value="1"/>
</dbReference>
<feature type="transmembrane region" description="Helical" evidence="1">
    <location>
        <begin position="140"/>
        <end position="158"/>
    </location>
</feature>
<feature type="transmembrane region" description="Helical" evidence="1">
    <location>
        <begin position="87"/>
        <end position="105"/>
    </location>
</feature>